<evidence type="ECO:0000313" key="2">
    <source>
        <dbReference type="Proteomes" id="UP001303046"/>
    </source>
</evidence>
<evidence type="ECO:0008006" key="3">
    <source>
        <dbReference type="Google" id="ProtNLM"/>
    </source>
</evidence>
<accession>A0ABR1EN53</accession>
<reference evidence="1 2" key="1">
    <citation type="submission" date="2023-08" db="EMBL/GenBank/DDBJ databases">
        <title>A Necator americanus chromosomal reference genome.</title>
        <authorList>
            <person name="Ilik V."/>
            <person name="Petrzelkova K.J."/>
            <person name="Pardy F."/>
            <person name="Fuh T."/>
            <person name="Niatou-Singa F.S."/>
            <person name="Gouil Q."/>
            <person name="Baker L."/>
            <person name="Ritchie M.E."/>
            <person name="Jex A.R."/>
            <person name="Gazzola D."/>
            <person name="Li H."/>
            <person name="Toshio Fujiwara R."/>
            <person name="Zhan B."/>
            <person name="Aroian R.V."/>
            <person name="Pafco B."/>
            <person name="Schwarz E.M."/>
        </authorList>
    </citation>
    <scope>NUCLEOTIDE SEQUENCE [LARGE SCALE GENOMIC DNA]</scope>
    <source>
        <strain evidence="1 2">Aroian</strain>
        <tissue evidence="1">Whole animal</tissue>
    </source>
</reference>
<comment type="caution">
    <text evidence="1">The sequence shown here is derived from an EMBL/GenBank/DDBJ whole genome shotgun (WGS) entry which is preliminary data.</text>
</comment>
<sequence>MNMSNHAGQSNGYPSEVFHLKRSHITQRWHQIAEKTVKIRFNLPFISDDMSNAVRARLPKVSLQNLVRVVDVLLANLKKQLVCNRAYDRICETPNCVICPNGRQVDCVVTGVIYLTCCQQCGAEYIDETGRALCTRVKEDLDGLVKSKWSAL</sequence>
<organism evidence="1 2">
    <name type="scientific">Necator americanus</name>
    <name type="common">Human hookworm</name>
    <dbReference type="NCBI Taxonomy" id="51031"/>
    <lineage>
        <taxon>Eukaryota</taxon>
        <taxon>Metazoa</taxon>
        <taxon>Ecdysozoa</taxon>
        <taxon>Nematoda</taxon>
        <taxon>Chromadorea</taxon>
        <taxon>Rhabditida</taxon>
        <taxon>Rhabditina</taxon>
        <taxon>Rhabditomorpha</taxon>
        <taxon>Strongyloidea</taxon>
        <taxon>Ancylostomatidae</taxon>
        <taxon>Bunostominae</taxon>
        <taxon>Necator</taxon>
    </lineage>
</organism>
<proteinExistence type="predicted"/>
<dbReference type="EMBL" id="JAVFWL010000006">
    <property type="protein sequence ID" value="KAK6763286.1"/>
    <property type="molecule type" value="Genomic_DNA"/>
</dbReference>
<dbReference type="Proteomes" id="UP001303046">
    <property type="component" value="Unassembled WGS sequence"/>
</dbReference>
<evidence type="ECO:0000313" key="1">
    <source>
        <dbReference type="EMBL" id="KAK6763286.1"/>
    </source>
</evidence>
<protein>
    <recommendedName>
        <fullName evidence="3">Kazal-like domain-containing protein</fullName>
    </recommendedName>
</protein>
<name>A0ABR1EN53_NECAM</name>
<gene>
    <name evidence="1" type="primary">Necator_chrX.g24008</name>
    <name evidence="1" type="ORF">RB195_023843</name>
</gene>
<keyword evidence="2" id="KW-1185">Reference proteome</keyword>